<dbReference type="AlphaFoldDB" id="A0AAD3S6Q3"/>
<dbReference type="GO" id="GO:0005737">
    <property type="term" value="C:cytoplasm"/>
    <property type="evidence" value="ECO:0007669"/>
    <property type="project" value="TreeGrafter"/>
</dbReference>
<dbReference type="FunFam" id="2.40.100.10:FF:000021">
    <property type="entry name" value="Peptidyl-prolyl cis-trans isomerase"/>
    <property type="match status" value="1"/>
</dbReference>
<evidence type="ECO:0000313" key="7">
    <source>
        <dbReference type="Proteomes" id="UP001279734"/>
    </source>
</evidence>
<keyword evidence="3 4" id="KW-0413">Isomerase</keyword>
<gene>
    <name evidence="6" type="ORF">Nepgr_006927</name>
</gene>
<comment type="function">
    <text evidence="4">PPIases accelerate the folding of proteins. It catalyzes the cis-trans isomerization of proline imidic peptide bonds in oligopeptides.</text>
</comment>
<dbReference type="SUPFAM" id="SSF50891">
    <property type="entry name" value="Cyclophilin-like"/>
    <property type="match status" value="1"/>
</dbReference>
<dbReference type="PANTHER" id="PTHR11071">
    <property type="entry name" value="PEPTIDYL-PROLYL CIS-TRANS ISOMERASE"/>
    <property type="match status" value="1"/>
</dbReference>
<dbReference type="EMBL" id="BSYO01000005">
    <property type="protein sequence ID" value="GMH05087.1"/>
    <property type="molecule type" value="Genomic_DNA"/>
</dbReference>
<reference evidence="6" key="1">
    <citation type="submission" date="2023-05" db="EMBL/GenBank/DDBJ databases">
        <title>Nepenthes gracilis genome sequencing.</title>
        <authorList>
            <person name="Fukushima K."/>
        </authorList>
    </citation>
    <scope>NUCLEOTIDE SEQUENCE</scope>
    <source>
        <strain evidence="6">SING2019-196</strain>
    </source>
</reference>
<dbReference type="Pfam" id="PF00160">
    <property type="entry name" value="Pro_isomerase"/>
    <property type="match status" value="1"/>
</dbReference>
<evidence type="ECO:0000256" key="2">
    <source>
        <dbReference type="ARBA" id="ARBA00023110"/>
    </source>
</evidence>
<dbReference type="InterPro" id="IPR020892">
    <property type="entry name" value="Cyclophilin-type_PPIase_CS"/>
</dbReference>
<name>A0AAD3S6Q3_NEPGR</name>
<sequence length="269" mass="29141">MAGIGGNNTAVVEWHQRPPNPKNPVVFFDITIGTIPAGRIKMELFADIAPKTAENFRQFCTGEYRKNGLPVGYKGCQFHRVIKDFMIQAGDFVKGDGSGCVSIYGTKFEDENFTAQHTGPGLLSMANSGPNTAGCQFFITCAKCEWLDNKHVVFGRVLGDGLLVVRKIENVATGPNNRPKLACVIAECGEIYDHRHALTITLTTKLSHSNTTVALCTIPSMPAGQVGQLRLDMRPEESGLSDFVENIVKDFVGSMVYGICGGSLLASHN</sequence>
<keyword evidence="7" id="KW-1185">Reference proteome</keyword>
<accession>A0AAD3S6Q3</accession>
<protein>
    <recommendedName>
        <fullName evidence="4">Peptidyl-prolyl cis-trans isomerase</fullName>
        <shortName evidence="4">PPIase</shortName>
        <ecNumber evidence="4">5.2.1.8</ecNumber>
    </recommendedName>
</protein>
<keyword evidence="2 4" id="KW-0697">Rotamase</keyword>
<evidence type="ECO:0000313" key="6">
    <source>
        <dbReference type="EMBL" id="GMH05087.1"/>
    </source>
</evidence>
<dbReference type="GO" id="GO:0016018">
    <property type="term" value="F:cyclosporin A binding"/>
    <property type="evidence" value="ECO:0007669"/>
    <property type="project" value="TreeGrafter"/>
</dbReference>
<dbReference type="InterPro" id="IPR002130">
    <property type="entry name" value="Cyclophilin-type_PPIase_dom"/>
</dbReference>
<comment type="catalytic activity">
    <reaction evidence="4">
        <text>[protein]-peptidylproline (omega=180) = [protein]-peptidylproline (omega=0)</text>
        <dbReference type="Rhea" id="RHEA:16237"/>
        <dbReference type="Rhea" id="RHEA-COMP:10747"/>
        <dbReference type="Rhea" id="RHEA-COMP:10748"/>
        <dbReference type="ChEBI" id="CHEBI:83833"/>
        <dbReference type="ChEBI" id="CHEBI:83834"/>
        <dbReference type="EC" id="5.2.1.8"/>
    </reaction>
</comment>
<dbReference type="GO" id="GO:0003755">
    <property type="term" value="F:peptidyl-prolyl cis-trans isomerase activity"/>
    <property type="evidence" value="ECO:0007669"/>
    <property type="project" value="UniProtKB-UniRule"/>
</dbReference>
<dbReference type="GO" id="GO:0006457">
    <property type="term" value="P:protein folding"/>
    <property type="evidence" value="ECO:0007669"/>
    <property type="project" value="InterPro"/>
</dbReference>
<evidence type="ECO:0000256" key="3">
    <source>
        <dbReference type="ARBA" id="ARBA00023235"/>
    </source>
</evidence>
<proteinExistence type="inferred from homology"/>
<organism evidence="6 7">
    <name type="scientific">Nepenthes gracilis</name>
    <name type="common">Slender pitcher plant</name>
    <dbReference type="NCBI Taxonomy" id="150966"/>
    <lineage>
        <taxon>Eukaryota</taxon>
        <taxon>Viridiplantae</taxon>
        <taxon>Streptophyta</taxon>
        <taxon>Embryophyta</taxon>
        <taxon>Tracheophyta</taxon>
        <taxon>Spermatophyta</taxon>
        <taxon>Magnoliopsida</taxon>
        <taxon>eudicotyledons</taxon>
        <taxon>Gunneridae</taxon>
        <taxon>Pentapetalae</taxon>
        <taxon>Caryophyllales</taxon>
        <taxon>Nepenthaceae</taxon>
        <taxon>Nepenthes</taxon>
    </lineage>
</organism>
<dbReference type="Gene3D" id="2.40.100.10">
    <property type="entry name" value="Cyclophilin-like"/>
    <property type="match status" value="1"/>
</dbReference>
<dbReference type="PRINTS" id="PR00153">
    <property type="entry name" value="CSAPPISMRASE"/>
</dbReference>
<dbReference type="CDD" id="cd01926">
    <property type="entry name" value="cyclophilin_ABH_like"/>
    <property type="match status" value="1"/>
</dbReference>
<dbReference type="Proteomes" id="UP001279734">
    <property type="component" value="Unassembled WGS sequence"/>
</dbReference>
<evidence type="ECO:0000256" key="4">
    <source>
        <dbReference type="RuleBase" id="RU363019"/>
    </source>
</evidence>
<evidence type="ECO:0000259" key="5">
    <source>
        <dbReference type="PROSITE" id="PS50072"/>
    </source>
</evidence>
<feature type="domain" description="PPIase cyclophilin-type" evidence="5">
    <location>
        <begin position="27"/>
        <end position="190"/>
    </location>
</feature>
<dbReference type="InterPro" id="IPR029000">
    <property type="entry name" value="Cyclophilin-like_dom_sf"/>
</dbReference>
<dbReference type="EC" id="5.2.1.8" evidence="4"/>
<dbReference type="PROSITE" id="PS50072">
    <property type="entry name" value="CSA_PPIASE_2"/>
    <property type="match status" value="1"/>
</dbReference>
<evidence type="ECO:0000256" key="1">
    <source>
        <dbReference type="ARBA" id="ARBA00007365"/>
    </source>
</evidence>
<comment type="caution">
    <text evidence="6">The sequence shown here is derived from an EMBL/GenBank/DDBJ whole genome shotgun (WGS) entry which is preliminary data.</text>
</comment>
<comment type="similarity">
    <text evidence="1 4">Belongs to the cyclophilin-type PPIase family.</text>
</comment>
<dbReference type="PROSITE" id="PS00170">
    <property type="entry name" value="CSA_PPIASE_1"/>
    <property type="match status" value="1"/>
</dbReference>
<dbReference type="PANTHER" id="PTHR11071:SF561">
    <property type="entry name" value="PEPTIDYL-PROLYL CIS-TRANS ISOMERASE D-RELATED"/>
    <property type="match status" value="1"/>
</dbReference>